<feature type="domain" description="Right handed beta helix" evidence="2">
    <location>
        <begin position="253"/>
        <end position="416"/>
    </location>
</feature>
<dbReference type="Gene3D" id="2.160.20.10">
    <property type="entry name" value="Single-stranded right-handed beta-helix, Pectin lyase-like"/>
    <property type="match status" value="1"/>
</dbReference>
<dbReference type="STRING" id="36842.SAMN02194393_03763"/>
<name>A0A1T5M3M4_9FIRM</name>
<evidence type="ECO:0000259" key="2">
    <source>
        <dbReference type="Pfam" id="PF13229"/>
    </source>
</evidence>
<proteinExistence type="predicted"/>
<dbReference type="Pfam" id="PF13229">
    <property type="entry name" value="Beta_helix"/>
    <property type="match status" value="1"/>
</dbReference>
<dbReference type="InterPro" id="IPR012334">
    <property type="entry name" value="Pectin_lyas_fold"/>
</dbReference>
<organism evidence="3 4">
    <name type="scientific">Maledivibacter halophilus</name>
    <dbReference type="NCBI Taxonomy" id="36842"/>
    <lineage>
        <taxon>Bacteria</taxon>
        <taxon>Bacillati</taxon>
        <taxon>Bacillota</taxon>
        <taxon>Clostridia</taxon>
        <taxon>Peptostreptococcales</taxon>
        <taxon>Caminicellaceae</taxon>
        <taxon>Maledivibacter</taxon>
    </lineage>
</organism>
<keyword evidence="4" id="KW-1185">Reference proteome</keyword>
<evidence type="ECO:0000259" key="1">
    <source>
        <dbReference type="Pfam" id="PF12708"/>
    </source>
</evidence>
<dbReference type="EMBL" id="FUZT01000010">
    <property type="protein sequence ID" value="SKC82851.1"/>
    <property type="molecule type" value="Genomic_DNA"/>
</dbReference>
<feature type="domain" description="Rhamnogalacturonase A/B/Epimerase-like pectate lyase" evidence="1">
    <location>
        <begin position="118"/>
        <end position="186"/>
    </location>
</feature>
<dbReference type="AlphaFoldDB" id="A0A1T5M3M4"/>
<gene>
    <name evidence="3" type="ORF">SAMN02194393_03763</name>
</gene>
<dbReference type="SMART" id="SM00710">
    <property type="entry name" value="PbH1"/>
    <property type="match status" value="6"/>
</dbReference>
<dbReference type="OrthoDB" id="9795222at2"/>
<dbReference type="InterPro" id="IPR011050">
    <property type="entry name" value="Pectin_lyase_fold/virulence"/>
</dbReference>
<evidence type="ECO:0000313" key="3">
    <source>
        <dbReference type="EMBL" id="SKC82851.1"/>
    </source>
</evidence>
<dbReference type="InterPro" id="IPR006626">
    <property type="entry name" value="PbH1"/>
</dbReference>
<dbReference type="InterPro" id="IPR024535">
    <property type="entry name" value="RHGA/B-epi-like_pectate_lyase"/>
</dbReference>
<evidence type="ECO:0000313" key="4">
    <source>
        <dbReference type="Proteomes" id="UP000190285"/>
    </source>
</evidence>
<dbReference type="Pfam" id="PF12708">
    <property type="entry name" value="Pect-lyase_RHGA_epim"/>
    <property type="match status" value="1"/>
</dbReference>
<sequence length="465" mass="51545">MENTPNYNLKKPKPTDKINIQDINENMDIIDAEINKKAEQIDIDSLAGVGRTAETVKKNAEDIENLSEGMTELTASLYQNTKEIEELDKVTQNIGIRTETVESQIIDLNTKTEKILGVKQYGAKGDGITDDTDAIQNLLDTLENGESIYFPKGIYLVRGLTIQDVEKFRMFGDGWGSQLKLMDGSDSNVLNIINSPRFILENISINGNRDNQTNPHGGVYIERSEFSIISKAEICFCKNYGLRLTGVTNETWEGTDEINIDNCYIHQNDGSGLEINDTHDHSVSACNIEFNEGHGIHLTDCSCLNILDSIIVSNDKIGIHAQNSSRLNINANQVCLNGENGIKCIGGKQYNITNNVFHSNGRLDNGYFESGILVAYTSKVIVSGNQSVDIDLDSKTQTYGLETYSVSELIIIGNDFTPNLITPTMIDADTNYIAYGNNGLEDKNSITDKINELESRLNTLEEINK</sequence>
<dbReference type="Proteomes" id="UP000190285">
    <property type="component" value="Unassembled WGS sequence"/>
</dbReference>
<dbReference type="RefSeq" id="WP_079493714.1">
    <property type="nucleotide sequence ID" value="NZ_FUZT01000010.1"/>
</dbReference>
<dbReference type="SUPFAM" id="SSF51126">
    <property type="entry name" value="Pectin lyase-like"/>
    <property type="match status" value="1"/>
</dbReference>
<reference evidence="3 4" key="1">
    <citation type="submission" date="2017-02" db="EMBL/GenBank/DDBJ databases">
        <authorList>
            <person name="Peterson S.W."/>
        </authorList>
    </citation>
    <scope>NUCLEOTIDE SEQUENCE [LARGE SCALE GENOMIC DNA]</scope>
    <source>
        <strain evidence="3 4">M1</strain>
    </source>
</reference>
<protein>
    <submittedName>
        <fullName evidence="3">Endopolygalacturonase</fullName>
    </submittedName>
</protein>
<accession>A0A1T5M3M4</accession>
<dbReference type="InterPro" id="IPR039448">
    <property type="entry name" value="Beta_helix"/>
</dbReference>